<dbReference type="AlphaFoldDB" id="A0A4R3ISZ3"/>
<keyword evidence="2" id="KW-1185">Reference proteome</keyword>
<proteinExistence type="predicted"/>
<accession>A0A4R3ISZ3</accession>
<dbReference type="SUPFAM" id="SSF52540">
    <property type="entry name" value="P-loop containing nucleoside triphosphate hydrolases"/>
    <property type="match status" value="1"/>
</dbReference>
<name>A0A4R3ISZ3_9RHOB</name>
<comment type="caution">
    <text evidence="1">The sequence shown here is derived from an EMBL/GenBank/DDBJ whole genome shotgun (WGS) entry which is preliminary data.</text>
</comment>
<organism evidence="1 2">
    <name type="scientific">Primorskyibacter sedentarius</name>
    <dbReference type="NCBI Taxonomy" id="745311"/>
    <lineage>
        <taxon>Bacteria</taxon>
        <taxon>Pseudomonadati</taxon>
        <taxon>Pseudomonadota</taxon>
        <taxon>Alphaproteobacteria</taxon>
        <taxon>Rhodobacterales</taxon>
        <taxon>Roseobacteraceae</taxon>
        <taxon>Primorskyibacter</taxon>
    </lineage>
</organism>
<dbReference type="EMBL" id="SLZU01000039">
    <property type="protein sequence ID" value="TCS52254.1"/>
    <property type="molecule type" value="Genomic_DNA"/>
</dbReference>
<gene>
    <name evidence="1" type="ORF">EDD52_13914</name>
</gene>
<evidence type="ECO:0000313" key="2">
    <source>
        <dbReference type="Proteomes" id="UP000295696"/>
    </source>
</evidence>
<dbReference type="RefSeq" id="WP_132248864.1">
    <property type="nucleotide sequence ID" value="NZ_SLZU01000039.1"/>
</dbReference>
<sequence length="342" mass="37803">MTRLVIHIGDCKAGSTAIQSVLRQGSYETSVERPLYAESGRRGALNHHPLSNALFMKEASKWRDRAWSSLSEEVRNSGRTTVISSERFEFADPLALRDVLVEFLPDVDVKLVAYIRPHLERVVSGYVQNVKQGLFDGELDAFLGQLHKTGRFQFVPRLVQWRKVFGDALHVRPMVRAELAGSCVATDFLSFVCEAPVEVTKIASSNPSLSAPALALVRALWRELGTNRAGNSPQVKALNSFAAALETSDPYRAEKVMMSRKQAQRAANIFVSDAVRCDSEFFGHSVLCDANSRYLDDAPGIVQELAAPPDAVEISRIWLMASRAKRTDGNPHATAAHWAALR</sequence>
<evidence type="ECO:0000313" key="1">
    <source>
        <dbReference type="EMBL" id="TCS52254.1"/>
    </source>
</evidence>
<dbReference type="Proteomes" id="UP000295696">
    <property type="component" value="Unassembled WGS sequence"/>
</dbReference>
<dbReference type="InterPro" id="IPR027417">
    <property type="entry name" value="P-loop_NTPase"/>
</dbReference>
<reference evidence="1 2" key="1">
    <citation type="submission" date="2019-03" db="EMBL/GenBank/DDBJ databases">
        <title>Genomic Encyclopedia of Type Strains, Phase IV (KMG-IV): sequencing the most valuable type-strain genomes for metagenomic binning, comparative biology and taxonomic classification.</title>
        <authorList>
            <person name="Goeker M."/>
        </authorList>
    </citation>
    <scope>NUCLEOTIDE SEQUENCE [LARGE SCALE GENOMIC DNA]</scope>
    <source>
        <strain evidence="1 2">DSM 104836</strain>
    </source>
</reference>
<protein>
    <recommendedName>
        <fullName evidence="3">Sulfotransferase family protein</fullName>
    </recommendedName>
</protein>
<dbReference type="OrthoDB" id="547419at2"/>
<evidence type="ECO:0008006" key="3">
    <source>
        <dbReference type="Google" id="ProtNLM"/>
    </source>
</evidence>